<feature type="region of interest" description="Disordered" evidence="1">
    <location>
        <begin position="28"/>
        <end position="72"/>
    </location>
</feature>
<dbReference type="Gene3D" id="2.40.128.320">
    <property type="entry name" value="Protein HRI1, N-terminal domain"/>
    <property type="match status" value="1"/>
</dbReference>
<gene>
    <name evidence="2" type="ORF">ACET3X_000171</name>
</gene>
<dbReference type="InterPro" id="IPR043047">
    <property type="entry name" value="Hri1_N_sf"/>
</dbReference>
<sequence>MVLQKNKQLDITHTVLLEAPPAIEVLGELSDSSSSGSSNIIYTPPEPRADNMTTPSDSKGPLPSMKASKATQTPDTSFTITTAAHGPIPTLQDPSSANISKREYIYFLPYPLPPNTEIPYSIHLPDKNPLNLPSHQFEPTSTVVLTSPNRTFVDIRIYKSFKSTEPNPNQGHAQKLDWAFAGTSSSVPITLPPSGPHHGKSQKRLEAETWENVTHSTWTHWVDSRGTWVSSCAGCGEDA</sequence>
<proteinExistence type="predicted"/>
<accession>A0ABR3UVH5</accession>
<protein>
    <submittedName>
        <fullName evidence="2">Uncharacterized protein</fullName>
    </submittedName>
</protein>
<comment type="caution">
    <text evidence="2">The sequence shown here is derived from an EMBL/GenBank/DDBJ whole genome shotgun (WGS) entry which is preliminary data.</text>
</comment>
<evidence type="ECO:0000313" key="2">
    <source>
        <dbReference type="EMBL" id="KAL1799829.1"/>
    </source>
</evidence>
<dbReference type="RefSeq" id="XP_069310413.1">
    <property type="nucleotide sequence ID" value="XM_069447017.1"/>
</dbReference>
<dbReference type="EMBL" id="JBHGVX010000001">
    <property type="protein sequence ID" value="KAL1799829.1"/>
    <property type="molecule type" value="Genomic_DNA"/>
</dbReference>
<keyword evidence="3" id="KW-1185">Reference proteome</keyword>
<evidence type="ECO:0000313" key="3">
    <source>
        <dbReference type="Proteomes" id="UP001578633"/>
    </source>
</evidence>
<reference evidence="2 3" key="1">
    <citation type="submission" date="2024-09" db="EMBL/GenBank/DDBJ databases">
        <title>T2T genomes of carrot and Alternaria dauci and their utility for understanding host-pathogen interaction during carrot leaf blight disease.</title>
        <authorList>
            <person name="Liu W."/>
            <person name="Xu S."/>
            <person name="Ou C."/>
            <person name="Liu X."/>
            <person name="Zhuang F."/>
            <person name="Deng X.W."/>
        </authorList>
    </citation>
    <scope>NUCLEOTIDE SEQUENCE [LARGE SCALE GENOMIC DNA]</scope>
    <source>
        <strain evidence="2 3">A2016</strain>
    </source>
</reference>
<evidence type="ECO:0000256" key="1">
    <source>
        <dbReference type="SAM" id="MobiDB-lite"/>
    </source>
</evidence>
<dbReference type="InterPro" id="IPR031818">
    <property type="entry name" value="Hri1"/>
</dbReference>
<organism evidence="2 3">
    <name type="scientific">Alternaria dauci</name>
    <dbReference type="NCBI Taxonomy" id="48095"/>
    <lineage>
        <taxon>Eukaryota</taxon>
        <taxon>Fungi</taxon>
        <taxon>Dikarya</taxon>
        <taxon>Ascomycota</taxon>
        <taxon>Pezizomycotina</taxon>
        <taxon>Dothideomycetes</taxon>
        <taxon>Pleosporomycetidae</taxon>
        <taxon>Pleosporales</taxon>
        <taxon>Pleosporineae</taxon>
        <taxon>Pleosporaceae</taxon>
        <taxon>Alternaria</taxon>
        <taxon>Alternaria sect. Porri</taxon>
    </lineage>
</organism>
<name>A0ABR3UVH5_9PLEO</name>
<dbReference type="GeneID" id="96080493"/>
<dbReference type="Pfam" id="PF16815">
    <property type="entry name" value="HRI1"/>
    <property type="match status" value="1"/>
</dbReference>
<dbReference type="Proteomes" id="UP001578633">
    <property type="component" value="Chromosome 1"/>
</dbReference>